<dbReference type="EMBL" id="QXFK01000019">
    <property type="protein sequence ID" value="RIV75664.1"/>
    <property type="molecule type" value="Genomic_DNA"/>
</dbReference>
<dbReference type="Proteomes" id="UP000285092">
    <property type="component" value="Unassembled WGS sequence"/>
</dbReference>
<name>A0A418NEK3_9SPHN</name>
<organism evidence="1 2">
    <name type="scientific">Pelagerythrobacter aerophilus</name>
    <dbReference type="NCBI Taxonomy" id="2306995"/>
    <lineage>
        <taxon>Bacteria</taxon>
        <taxon>Pseudomonadati</taxon>
        <taxon>Pseudomonadota</taxon>
        <taxon>Alphaproteobacteria</taxon>
        <taxon>Sphingomonadales</taxon>
        <taxon>Erythrobacteraceae</taxon>
        <taxon>Pelagerythrobacter</taxon>
    </lineage>
</organism>
<proteinExistence type="predicted"/>
<evidence type="ECO:0000313" key="1">
    <source>
        <dbReference type="EMBL" id="RIV75664.1"/>
    </source>
</evidence>
<accession>A0A418NEK3</accession>
<dbReference type="AlphaFoldDB" id="A0A418NEK3"/>
<protein>
    <submittedName>
        <fullName evidence="1">Uncharacterized protein</fullName>
    </submittedName>
</protein>
<sequence>MLLEPGSRSMILSIRTPAGRYVLRHGDYSLAPYYRQEAKTLLALAPFWSEAEWQLLQRIADGGQVTRREAKGFWDCKAYFASLSRGGAA</sequence>
<evidence type="ECO:0000313" key="2">
    <source>
        <dbReference type="Proteomes" id="UP000285092"/>
    </source>
</evidence>
<gene>
    <name evidence="1" type="ORF">D2V04_15360</name>
</gene>
<reference evidence="1 2" key="1">
    <citation type="submission" date="2018-08" db="EMBL/GenBank/DDBJ databases">
        <title>Altererythrobacter sp.Ery1 and Ery12, the genome sequencing of novel strains in genus Alterythrobacter.</title>
        <authorList>
            <person name="Cheng H."/>
            <person name="Wu Y.-H."/>
            <person name="Fang C."/>
            <person name="Xu X.-W."/>
        </authorList>
    </citation>
    <scope>NUCLEOTIDE SEQUENCE [LARGE SCALE GENOMIC DNA]</scope>
    <source>
        <strain evidence="1 2">Ery1</strain>
    </source>
</reference>
<comment type="caution">
    <text evidence="1">The sequence shown here is derived from an EMBL/GenBank/DDBJ whole genome shotgun (WGS) entry which is preliminary data.</text>
</comment>
<keyword evidence="2" id="KW-1185">Reference proteome</keyword>